<dbReference type="AlphaFoldDB" id="A0A0G3CGJ3"/>
<accession>A0A0G3CGJ3</accession>
<dbReference type="EMBL" id="CP008746">
    <property type="protein sequence ID" value="AKJ39053.1"/>
    <property type="molecule type" value="Genomic_DNA"/>
</dbReference>
<protein>
    <submittedName>
        <fullName evidence="1">Uncharacterized protein</fullName>
    </submittedName>
</protein>
<reference evidence="1 2" key="2">
    <citation type="journal article" date="2015" name="Stand. Genomic Sci.">
        <title>The complete genome sequence of the rumen methanogen Methanosarcina barkeri CM1.</title>
        <authorList>
            <person name="Lambie S.C."/>
            <person name="Kelly W.J."/>
            <person name="Leahy S.C."/>
            <person name="Li D."/>
            <person name="Reilly K."/>
            <person name="McAllister T.A."/>
            <person name="Valle E.R."/>
            <person name="Attwood G.T."/>
            <person name="Altermann E."/>
        </authorList>
    </citation>
    <scope>NUCLEOTIDE SEQUENCE [LARGE SCALE GENOMIC DNA]</scope>
    <source>
        <strain evidence="1 2">CM1</strain>
    </source>
</reference>
<dbReference type="Proteomes" id="UP000035331">
    <property type="component" value="Chromosome"/>
</dbReference>
<organism evidence="1 2">
    <name type="scientific">Methanosarcina barkeri CM1</name>
    <dbReference type="NCBI Taxonomy" id="796385"/>
    <lineage>
        <taxon>Archaea</taxon>
        <taxon>Methanobacteriati</taxon>
        <taxon>Methanobacteriota</taxon>
        <taxon>Stenosarchaea group</taxon>
        <taxon>Methanomicrobia</taxon>
        <taxon>Methanosarcinales</taxon>
        <taxon>Methanosarcinaceae</taxon>
        <taxon>Methanosarcina</taxon>
    </lineage>
</organism>
<evidence type="ECO:0000313" key="1">
    <source>
        <dbReference type="EMBL" id="AKJ39053.1"/>
    </source>
</evidence>
<sequence length="40" mass="4480">MAVNEKEMRIKIIKDGPYRIFEAVSPLNLQMAACTNPGTE</sequence>
<dbReference type="GeneID" id="77093138"/>
<proteinExistence type="predicted"/>
<dbReference type="PATRIC" id="fig|796385.3.peg.2518"/>
<reference evidence="2" key="1">
    <citation type="submission" date="2014-06" db="EMBL/GenBank/DDBJ databases">
        <title>The complete genome sequence of Methanosarcina barkeri CM1.</title>
        <authorList>
            <consortium name="Pastoral Greenhouse Gas Research Consortium"/>
            <person name="Lambie S.C."/>
            <person name="Leahy S.C."/>
            <person name="Kelly W.J."/>
            <person name="Li D."/>
            <person name="Reilly K."/>
            <person name="Attwood G.T."/>
            <person name="Altermann E."/>
        </authorList>
    </citation>
    <scope>NUCLEOTIDE SEQUENCE [LARGE SCALE GENOMIC DNA]</scope>
    <source>
        <strain evidence="2">CM1</strain>
    </source>
</reference>
<name>A0A0G3CGJ3_METBA</name>
<evidence type="ECO:0000313" key="2">
    <source>
        <dbReference type="Proteomes" id="UP000035331"/>
    </source>
</evidence>
<dbReference type="RefSeq" id="WP_268989395.1">
    <property type="nucleotide sequence ID" value="NZ_CP008746.1"/>
</dbReference>
<gene>
    <name evidence="1" type="ORF">MCM1_2032</name>
</gene>